<organism evidence="3 4">
    <name type="scientific">Sphingomonas turrisvirgatae</name>
    <dbReference type="NCBI Taxonomy" id="1888892"/>
    <lineage>
        <taxon>Bacteria</taxon>
        <taxon>Pseudomonadati</taxon>
        <taxon>Pseudomonadota</taxon>
        <taxon>Alphaproteobacteria</taxon>
        <taxon>Sphingomonadales</taxon>
        <taxon>Sphingomonadaceae</taxon>
        <taxon>Sphingomonas</taxon>
    </lineage>
</organism>
<dbReference type="AlphaFoldDB" id="A0A1E3LUA2"/>
<proteinExistence type="predicted"/>
<comment type="caution">
    <text evidence="3">The sequence shown here is derived from an EMBL/GenBank/DDBJ whole genome shotgun (WGS) entry which is preliminary data.</text>
</comment>
<feature type="domain" description="Lipid/polyisoprenoid-binding YceI-like" evidence="2">
    <location>
        <begin position="38"/>
        <end position="211"/>
    </location>
</feature>
<evidence type="ECO:0000259" key="2">
    <source>
        <dbReference type="SMART" id="SM00867"/>
    </source>
</evidence>
<dbReference type="RefSeq" id="WP_069320904.1">
    <property type="nucleotide sequence ID" value="NZ_MDDS01000033.1"/>
</dbReference>
<dbReference type="PANTHER" id="PTHR34406">
    <property type="entry name" value="PROTEIN YCEI"/>
    <property type="match status" value="1"/>
</dbReference>
<gene>
    <name evidence="3" type="ORF">BFL28_18455</name>
</gene>
<dbReference type="SMART" id="SM00867">
    <property type="entry name" value="YceI"/>
    <property type="match status" value="1"/>
</dbReference>
<dbReference type="Gene3D" id="2.40.128.110">
    <property type="entry name" value="Lipid/polyisoprenoid-binding, YceI-like"/>
    <property type="match status" value="1"/>
</dbReference>
<dbReference type="STRING" id="1888892.BFL28_18455"/>
<dbReference type="Pfam" id="PF04264">
    <property type="entry name" value="YceI"/>
    <property type="match status" value="1"/>
</dbReference>
<feature type="chain" id="PRO_5009132030" description="Lipid/polyisoprenoid-binding YceI-like domain-containing protein" evidence="1">
    <location>
        <begin position="23"/>
        <end position="212"/>
    </location>
</feature>
<accession>A0A1E3LUA2</accession>
<dbReference type="PANTHER" id="PTHR34406:SF1">
    <property type="entry name" value="PROTEIN YCEI"/>
    <property type="match status" value="1"/>
</dbReference>
<reference evidence="3 4" key="1">
    <citation type="submission" date="2016-08" db="EMBL/GenBank/DDBJ databases">
        <title>Draft genome of the agarase producing Sphingomonas sp. MCT13.</title>
        <authorList>
            <person name="D'Andrea M.M."/>
            <person name="Rossolini G.M."/>
            <person name="Thaller M.C."/>
        </authorList>
    </citation>
    <scope>NUCLEOTIDE SEQUENCE [LARGE SCALE GENOMIC DNA]</scope>
    <source>
        <strain evidence="3 4">MCT13</strain>
    </source>
</reference>
<sequence>MRILVAALALTTAIATPLIAQQAGTPGTKNTAAITGGTYQVDPNHTLVNWEVNHLGISPLWGLFGGITGTLQIDPKNPGAAKLDVTIPVSKLQTGVPGFTAHLLKPAGENGKADFFGANPADARFVSTSVVVDSDGDEAKVVGNLTLNGVTKPVTLDVDFYGAGKMPAQMGGKEQVGFEAEATIKRSDFGLGMAVPMVSDEVELKIAAAFQK</sequence>
<dbReference type="EMBL" id="MDDS01000033">
    <property type="protein sequence ID" value="ODP37337.1"/>
    <property type="molecule type" value="Genomic_DNA"/>
</dbReference>
<feature type="signal peptide" evidence="1">
    <location>
        <begin position="1"/>
        <end position="22"/>
    </location>
</feature>
<protein>
    <recommendedName>
        <fullName evidence="2">Lipid/polyisoprenoid-binding YceI-like domain-containing protein</fullName>
    </recommendedName>
</protein>
<name>A0A1E3LUA2_9SPHN</name>
<evidence type="ECO:0000256" key="1">
    <source>
        <dbReference type="SAM" id="SignalP"/>
    </source>
</evidence>
<keyword evidence="4" id="KW-1185">Reference proteome</keyword>
<keyword evidence="1" id="KW-0732">Signal</keyword>
<dbReference type="SUPFAM" id="SSF101874">
    <property type="entry name" value="YceI-like"/>
    <property type="match status" value="1"/>
</dbReference>
<dbReference type="OrthoDB" id="9811006at2"/>
<dbReference type="InterPro" id="IPR036761">
    <property type="entry name" value="TTHA0802/YceI-like_sf"/>
</dbReference>
<evidence type="ECO:0000313" key="4">
    <source>
        <dbReference type="Proteomes" id="UP000094487"/>
    </source>
</evidence>
<dbReference type="Proteomes" id="UP000094487">
    <property type="component" value="Unassembled WGS sequence"/>
</dbReference>
<dbReference type="InterPro" id="IPR007372">
    <property type="entry name" value="Lipid/polyisoprenoid-bd_YceI"/>
</dbReference>
<evidence type="ECO:0000313" key="3">
    <source>
        <dbReference type="EMBL" id="ODP37337.1"/>
    </source>
</evidence>